<accession>A0A1H8Z9S2</accession>
<feature type="region of interest" description="Disordered" evidence="5">
    <location>
        <begin position="1"/>
        <end position="36"/>
    </location>
</feature>
<dbReference type="Proteomes" id="UP000198504">
    <property type="component" value="Unassembled WGS sequence"/>
</dbReference>
<dbReference type="PANTHER" id="PTHR30168:SF0">
    <property type="entry name" value="INNER MEMBRANE PROTEIN"/>
    <property type="match status" value="1"/>
</dbReference>
<evidence type="ECO:0000256" key="4">
    <source>
        <dbReference type="ARBA" id="ARBA00023136"/>
    </source>
</evidence>
<gene>
    <name evidence="7" type="ORF">SAMN05421756_101150</name>
</gene>
<feature type="compositionally biased region" description="Pro residues" evidence="5">
    <location>
        <begin position="91"/>
        <end position="110"/>
    </location>
</feature>
<feature type="transmembrane region" description="Helical" evidence="6">
    <location>
        <begin position="41"/>
        <end position="63"/>
    </location>
</feature>
<dbReference type="AlphaFoldDB" id="A0A1H8Z9S2"/>
<feature type="compositionally biased region" description="Low complexity" evidence="5">
    <location>
        <begin position="71"/>
        <end position="90"/>
    </location>
</feature>
<evidence type="ECO:0000256" key="1">
    <source>
        <dbReference type="ARBA" id="ARBA00004167"/>
    </source>
</evidence>
<sequence>MPAPEDPWGDRGREPREHLGRGAEPGPRHAREPEPGRRWPVVLALVSAAVLTGLVATSIVMAARNHDRADPAAPTTATASARRVTPASAPTSPPSVPSVSPTPSPTPVPVPGTTAPTAAPADPLPTAAEPPSAPAGPNRSLERNTLYGIDLGGVTTSCDLEVRRPKPPLANKKLQPYLTEVVGCLTKAFRGPLAARGFVLETPKVKTYHKQLETPCSTFGQSGSPAYYCSRTSTIYWPDTVDDGREAYTFARLGYVGLVAHEFGHHVQLTTGMLNGYSDQYAEASNKQRYALSRRLELQAQCFEGVFLHTARKSLHVSGKDRAELKSWHSYTGDEDPPDDRKPDHGSSKAQFGWLERGLDSGDFGDCNTWSASSKSVT</sequence>
<dbReference type="Pfam" id="PF04228">
    <property type="entry name" value="Zn_peptidase"/>
    <property type="match status" value="1"/>
</dbReference>
<feature type="compositionally biased region" description="Basic and acidic residues" evidence="5">
    <location>
        <begin position="8"/>
        <end position="36"/>
    </location>
</feature>
<dbReference type="PANTHER" id="PTHR30168">
    <property type="entry name" value="PUTATIVE MEMBRANE PROTEIN YPFJ"/>
    <property type="match status" value="1"/>
</dbReference>
<keyword evidence="3 6" id="KW-1133">Transmembrane helix</keyword>
<keyword evidence="2 6" id="KW-0812">Transmembrane</keyword>
<organism evidence="7 8">
    <name type="scientific">Microlunatus flavus</name>
    <dbReference type="NCBI Taxonomy" id="1036181"/>
    <lineage>
        <taxon>Bacteria</taxon>
        <taxon>Bacillati</taxon>
        <taxon>Actinomycetota</taxon>
        <taxon>Actinomycetes</taxon>
        <taxon>Propionibacteriales</taxon>
        <taxon>Propionibacteriaceae</taxon>
        <taxon>Microlunatus</taxon>
    </lineage>
</organism>
<feature type="region of interest" description="Disordered" evidence="5">
    <location>
        <begin position="328"/>
        <end position="349"/>
    </location>
</feature>
<dbReference type="RefSeq" id="WP_091177228.1">
    <property type="nucleotide sequence ID" value="NZ_FOFA01000001.1"/>
</dbReference>
<comment type="subcellular location">
    <subcellularLocation>
        <location evidence="1">Membrane</location>
        <topology evidence="1">Single-pass membrane protein</topology>
    </subcellularLocation>
</comment>
<proteinExistence type="predicted"/>
<name>A0A1H8Z9S2_9ACTN</name>
<evidence type="ECO:0000256" key="5">
    <source>
        <dbReference type="SAM" id="MobiDB-lite"/>
    </source>
</evidence>
<evidence type="ECO:0008006" key="9">
    <source>
        <dbReference type="Google" id="ProtNLM"/>
    </source>
</evidence>
<feature type="compositionally biased region" description="Low complexity" evidence="5">
    <location>
        <begin position="111"/>
        <end position="130"/>
    </location>
</feature>
<feature type="region of interest" description="Disordered" evidence="5">
    <location>
        <begin position="67"/>
        <end position="143"/>
    </location>
</feature>
<keyword evidence="8" id="KW-1185">Reference proteome</keyword>
<protein>
    <recommendedName>
        <fullName evidence="9">Neutral zinc metallopeptidase</fullName>
    </recommendedName>
</protein>
<evidence type="ECO:0000256" key="6">
    <source>
        <dbReference type="SAM" id="Phobius"/>
    </source>
</evidence>
<dbReference type="GO" id="GO:0016020">
    <property type="term" value="C:membrane"/>
    <property type="evidence" value="ECO:0007669"/>
    <property type="project" value="UniProtKB-SubCell"/>
</dbReference>
<reference evidence="8" key="1">
    <citation type="submission" date="2016-10" db="EMBL/GenBank/DDBJ databases">
        <authorList>
            <person name="Varghese N."/>
            <person name="Submissions S."/>
        </authorList>
    </citation>
    <scope>NUCLEOTIDE SEQUENCE [LARGE SCALE GENOMIC DNA]</scope>
    <source>
        <strain evidence="8">CGMCC 4.6856</strain>
    </source>
</reference>
<dbReference type="InterPro" id="IPR007343">
    <property type="entry name" value="Uncharacterised_pept_Zn_put"/>
</dbReference>
<keyword evidence="4 6" id="KW-0472">Membrane</keyword>
<dbReference type="STRING" id="1036181.SAMN05421756_101150"/>
<dbReference type="OrthoDB" id="3508456at2"/>
<dbReference type="EMBL" id="FOFA01000001">
    <property type="protein sequence ID" value="SEP60997.1"/>
    <property type="molecule type" value="Genomic_DNA"/>
</dbReference>
<evidence type="ECO:0000256" key="2">
    <source>
        <dbReference type="ARBA" id="ARBA00022692"/>
    </source>
</evidence>
<evidence type="ECO:0000313" key="8">
    <source>
        <dbReference type="Proteomes" id="UP000198504"/>
    </source>
</evidence>
<evidence type="ECO:0000313" key="7">
    <source>
        <dbReference type="EMBL" id="SEP60997.1"/>
    </source>
</evidence>
<evidence type="ECO:0000256" key="3">
    <source>
        <dbReference type="ARBA" id="ARBA00022989"/>
    </source>
</evidence>